<sequence length="1278" mass="148616">MASTVNHIISKFKWENSFNQKENATELQQRISRWSNTKMQKEINSIFDEICPASQTWCIQSLTLDLGTIDYDTLEEDLSQKLFHQLSDTLIELILNAEKGSDGIEILNTDTSQINRLSHYLMTGTMPWNYKDADYSIHEMMTWQFKNNKEAIITMLQEVGKTDEKVRQRMAWQLQESIIIKIIEGLETSNHNQIIKFSKELTKIQQHQILVPANENDFKRNLWFWIVNYLFTDRGTIFNKVTFMKSSIQQMANHYNVAYSELLNMIELAIQQIHVTASTKADFILILNLLTKENELFKAKKTSETILQENDHWKNLTALIHSVSLRKDNIKKREFNELVIALSKENKNRFRDLFSSLGSANHFWNPVVQDLQNEALEHIFHAVLPVQSKMLIESIYFIEKLYKEMNVKLNSSSLWEIGIQFLIHYKNSPFDNKTFLTFTITALSKKDNELKQNILEKLSNSNVPASSKTIATLEIYTNLTAILKDEVHEKNSPFNNLNFIELIDELRYQIETNQTNSTTSIRVQNSILNHIHHHTERTFYALLNYKNKSSLKLLFPYILNKKMDALFIKKTKNTKIALLKTFKSAIKDLNKSPNFRKLNLTIYHSIYNLGIKIMLLHPEYTAIQFIEALLENLFALATTNQKTQFNEFVSAIFQHEKILNIPSSTTYLEKIKTRLLHTQPKTIRKDKNITAPIITEPVTILLNGQTISVLKLYEWIEKIIQSETLSTTENNHKFKLNDLLQAALEINPQEIQRILSNCSLTDSRIKIIKEDFDWHFFSLWISNNRNTNLYEAMETLRSFYEFISHFITIKDTSTIEFEFWKTTWKVIQQNENSTSIVKSFITHWMDVIIKEKALNSSEIIATINTNALKINPTLEKILIAYNTPLLSSLRTPLKNSNEDIKHCQKQGQIEALFISLITERKVPKWFHTTEKISAVDLFHEALEQNPTSFIVVYKQNKIPQLQKQQLHNWIDFRKTITIIKNNTKNTQQLHSIERLYNAFAQLIIKGITAKEIQTLLFRKTILAWTENNWSLLTIDTIWQELLWELCQKKNIPTKEIINAFSKIKYSLPPALHVSLNQLIKSETKASTETKNTKLKTQKNVLLNTLSSQKSASAIPIKNAGIVLLNNYVEMLMDRLGLLEDNQFKNKSSQLNAVHYLQYVITGLTKTDEALLPLNKVLCGLSITTPIMDSISITEEEVKLINGLINAAISHWPSVGDTSLLGFRGNWLVRDGLLIEKEDRWELTVEKRVYDLLLHKSPFSFSIIKYPWMEKPIHVSWPY</sequence>
<keyword evidence="2" id="KW-1185">Reference proteome</keyword>
<comment type="caution">
    <text evidence="1">The sequence shown here is derived from an EMBL/GenBank/DDBJ whole genome shotgun (WGS) entry which is preliminary data.</text>
</comment>
<evidence type="ECO:0000313" key="2">
    <source>
        <dbReference type="Proteomes" id="UP001589607"/>
    </source>
</evidence>
<protein>
    <submittedName>
        <fullName evidence="1">Contractile injection system tape measure protein</fullName>
    </submittedName>
</protein>
<gene>
    <name evidence="1" type="ORF">ACFFVF_18820</name>
</gene>
<dbReference type="EMBL" id="JBHMEY010000094">
    <property type="protein sequence ID" value="MFB9098565.1"/>
    <property type="molecule type" value="Genomic_DNA"/>
</dbReference>
<accession>A0ABV5GT40</accession>
<proteinExistence type="predicted"/>
<reference evidence="1 2" key="1">
    <citation type="submission" date="2024-09" db="EMBL/GenBank/DDBJ databases">
        <authorList>
            <person name="Sun Q."/>
            <person name="Mori K."/>
        </authorList>
    </citation>
    <scope>NUCLEOTIDE SEQUENCE [LARGE SCALE GENOMIC DNA]</scope>
    <source>
        <strain evidence="1 2">CECT 7955</strain>
    </source>
</reference>
<dbReference type="RefSeq" id="WP_236452721.1">
    <property type="nucleotide sequence ID" value="NZ_CBCSGE010000001.1"/>
</dbReference>
<organism evidence="1 2">
    <name type="scientific">Flavobacterium jumunjinense</name>
    <dbReference type="NCBI Taxonomy" id="998845"/>
    <lineage>
        <taxon>Bacteria</taxon>
        <taxon>Pseudomonadati</taxon>
        <taxon>Bacteroidota</taxon>
        <taxon>Flavobacteriia</taxon>
        <taxon>Flavobacteriales</taxon>
        <taxon>Flavobacteriaceae</taxon>
        <taxon>Flavobacterium</taxon>
    </lineage>
</organism>
<evidence type="ECO:0000313" key="1">
    <source>
        <dbReference type="EMBL" id="MFB9098565.1"/>
    </source>
</evidence>
<dbReference type="InterPro" id="IPR045538">
    <property type="entry name" value="CIS_TMP"/>
</dbReference>
<name>A0ABV5GT40_9FLAO</name>
<dbReference type="Pfam" id="PF19268">
    <property type="entry name" value="CIS_TMP"/>
    <property type="match status" value="2"/>
</dbReference>
<dbReference type="Proteomes" id="UP001589607">
    <property type="component" value="Unassembled WGS sequence"/>
</dbReference>